<proteinExistence type="predicted"/>
<name>A0ABU2DRK8_9MICC</name>
<organism evidence="1 2">
    <name type="scientific">Nesterenkonia aerolata</name>
    <dbReference type="NCBI Taxonomy" id="3074079"/>
    <lineage>
        <taxon>Bacteria</taxon>
        <taxon>Bacillati</taxon>
        <taxon>Actinomycetota</taxon>
        <taxon>Actinomycetes</taxon>
        <taxon>Micrococcales</taxon>
        <taxon>Micrococcaceae</taxon>
        <taxon>Nesterenkonia</taxon>
    </lineage>
</organism>
<accession>A0ABU2DRK8</accession>
<evidence type="ECO:0000313" key="1">
    <source>
        <dbReference type="EMBL" id="MDR8019118.1"/>
    </source>
</evidence>
<keyword evidence="2" id="KW-1185">Reference proteome</keyword>
<dbReference type="EMBL" id="JAVKGR010000005">
    <property type="protein sequence ID" value="MDR8019118.1"/>
    <property type="molecule type" value="Genomic_DNA"/>
</dbReference>
<comment type="caution">
    <text evidence="1">The sequence shown here is derived from an EMBL/GenBank/DDBJ whole genome shotgun (WGS) entry which is preliminary data.</text>
</comment>
<dbReference type="RefSeq" id="WP_310548116.1">
    <property type="nucleotide sequence ID" value="NZ_JAVKGR010000005.1"/>
</dbReference>
<dbReference type="Proteomes" id="UP001251870">
    <property type="component" value="Unassembled WGS sequence"/>
</dbReference>
<reference evidence="1 2" key="1">
    <citation type="submission" date="2023-09" db="EMBL/GenBank/DDBJ databases">
        <title>Description of three actinobacteria isolated from air of manufacturing shop in a pharmaceutical factory.</title>
        <authorList>
            <person name="Zhang D.-F."/>
        </authorList>
    </citation>
    <scope>NUCLEOTIDE SEQUENCE [LARGE SCALE GENOMIC DNA]</scope>
    <source>
        <strain evidence="1 2">LY-0111</strain>
    </source>
</reference>
<evidence type="ECO:0008006" key="3">
    <source>
        <dbReference type="Google" id="ProtNLM"/>
    </source>
</evidence>
<evidence type="ECO:0000313" key="2">
    <source>
        <dbReference type="Proteomes" id="UP001251870"/>
    </source>
</evidence>
<sequence length="165" mass="18257">MITVFRRDPEQGWSYREAWYDETDREFVVHHGIVGTNGQVTAEPAHAEEARALMEGFEAQCREDGFSTPDEEQLHRVAVMLPLRTAEPSASERRNADQVHRAVLVGLAWKGLGALSDPQVQPLDTGGHALVMTARTVHRRKAREAVHAAVKSTDVPPSKVSINVS</sequence>
<gene>
    <name evidence="1" type="ORF">RIL96_06010</name>
</gene>
<protein>
    <recommendedName>
        <fullName evidence="3">DNA-binding WGR domain protein</fullName>
    </recommendedName>
</protein>